<feature type="compositionally biased region" description="Acidic residues" evidence="1">
    <location>
        <begin position="641"/>
        <end position="650"/>
    </location>
</feature>
<protein>
    <recommendedName>
        <fullName evidence="4">Tudor domain-containing protein</fullName>
    </recommendedName>
</protein>
<proteinExistence type="predicted"/>
<feature type="compositionally biased region" description="Basic and acidic residues" evidence="1">
    <location>
        <begin position="504"/>
        <end position="522"/>
    </location>
</feature>
<evidence type="ECO:0008006" key="4">
    <source>
        <dbReference type="Google" id="ProtNLM"/>
    </source>
</evidence>
<feature type="region of interest" description="Disordered" evidence="1">
    <location>
        <begin position="605"/>
        <end position="650"/>
    </location>
</feature>
<feature type="compositionally biased region" description="Basic and acidic residues" evidence="1">
    <location>
        <begin position="204"/>
        <end position="222"/>
    </location>
</feature>
<organism evidence="2 3">
    <name type="scientific">Ancylostoma ceylanicum</name>
    <dbReference type="NCBI Taxonomy" id="53326"/>
    <lineage>
        <taxon>Eukaryota</taxon>
        <taxon>Metazoa</taxon>
        <taxon>Ecdysozoa</taxon>
        <taxon>Nematoda</taxon>
        <taxon>Chromadorea</taxon>
        <taxon>Rhabditida</taxon>
        <taxon>Rhabditina</taxon>
        <taxon>Rhabditomorpha</taxon>
        <taxon>Strongyloidea</taxon>
        <taxon>Ancylostomatidae</taxon>
        <taxon>Ancylostomatinae</taxon>
        <taxon>Ancylostoma</taxon>
    </lineage>
</organism>
<feature type="compositionally biased region" description="Basic and acidic residues" evidence="1">
    <location>
        <begin position="538"/>
        <end position="564"/>
    </location>
</feature>
<feature type="compositionally biased region" description="Basic and acidic residues" evidence="1">
    <location>
        <begin position="453"/>
        <end position="464"/>
    </location>
</feature>
<feature type="region of interest" description="Disordered" evidence="1">
    <location>
        <begin position="385"/>
        <end position="564"/>
    </location>
</feature>
<dbReference type="EMBL" id="JARK01001361">
    <property type="protein sequence ID" value="EYC19120.1"/>
    <property type="molecule type" value="Genomic_DNA"/>
</dbReference>
<gene>
    <name evidence="2" type="primary">Acey_s0025.g1182</name>
    <name evidence="2" type="ORF">Y032_0025g1182</name>
</gene>
<feature type="region of interest" description="Disordered" evidence="1">
    <location>
        <begin position="1"/>
        <end position="63"/>
    </location>
</feature>
<feature type="compositionally biased region" description="Basic and acidic residues" evidence="1">
    <location>
        <begin position="478"/>
        <end position="497"/>
    </location>
</feature>
<evidence type="ECO:0000313" key="2">
    <source>
        <dbReference type="EMBL" id="EYC19120.1"/>
    </source>
</evidence>
<dbReference type="Proteomes" id="UP000024635">
    <property type="component" value="Unassembled WGS sequence"/>
</dbReference>
<reference evidence="3" key="1">
    <citation type="journal article" date="2015" name="Nat. Genet.">
        <title>The genome and transcriptome of the zoonotic hookworm Ancylostoma ceylanicum identify infection-specific gene families.</title>
        <authorList>
            <person name="Schwarz E.M."/>
            <person name="Hu Y."/>
            <person name="Antoshechkin I."/>
            <person name="Miller M.M."/>
            <person name="Sternberg P.W."/>
            <person name="Aroian R.V."/>
        </authorList>
    </citation>
    <scope>NUCLEOTIDE SEQUENCE</scope>
    <source>
        <strain evidence="3">HY135</strain>
    </source>
</reference>
<feature type="compositionally biased region" description="Polar residues" evidence="1">
    <location>
        <begin position="45"/>
        <end position="61"/>
    </location>
</feature>
<dbReference type="AlphaFoldDB" id="A0A016UVC7"/>
<evidence type="ECO:0000256" key="1">
    <source>
        <dbReference type="SAM" id="MobiDB-lite"/>
    </source>
</evidence>
<sequence length="742" mass="82482">MDLHADEADGGNGPYIIKAKDLPQGGRNTTPSTPSTSVERRSGGNDWSPSTPNDTSASTSPKYPVFKEGMLRKHCQDSIQEKSPKILIDRINHQGFVLWSELSVVEKRLVDYNPSFFEVSIDLPDFVERRVKLIRQPNIDQLDKTGHKGGLRAAVDEDFAWLPDVEFVFPVHKFSIRECAVIAFTPPRCFIMCDKEGTEDEERLSEISDGLRESYTKAPPRDDDTEIRPGVALVGIRRNVFMRVVVLEGDVHKPKKVRCACMDYNAIYSFEREDLFPLPAEFSPKNVPVNIFLGRFRGTHYVFKDKYEEVNNAMCQPNKDEGLVSFVTCAVYGAAPDGLTIVDATMPEDNGWVSLVMIRSCIAAPMADDPPVRYSGTQAEMALQQKYAKKDVPASRERKPVVQKPDSEEGSDGSDDSSGEYSDSAKSDVSEKKTAKVDEISEREHGHWRRRSVRFESIPEKTDTDENGSEEVLVVAQKQDEERKMSEKLEQNVKKSVDGAASEDQERSSDVDHPEDEVKSEQEASAMKETPDVSEPEMCEKIEHVQERNHVTTDEDAADVEKFDRTQRLSGNVVNEIGEDVTRLSESNSAKKEQVAKLELQLHNLLHPEKNEDSASENDDTVRKAAEAEPVSTSPVPAGSADDDENDVEDIEDDVDVQDLHNVLEAYVAARRLSKASPAFVSAMDFSIVSAISTAGRLLIGKDSVSADADEQTAIVDLRTAAELAFKDFIAKNGGEEENGKN</sequence>
<feature type="compositionally biased region" description="Basic and acidic residues" evidence="1">
    <location>
        <begin position="388"/>
        <end position="400"/>
    </location>
</feature>
<feature type="compositionally biased region" description="Acidic residues" evidence="1">
    <location>
        <begin position="408"/>
        <end position="418"/>
    </location>
</feature>
<accession>A0A016UVC7</accession>
<keyword evidence="3" id="KW-1185">Reference proteome</keyword>
<dbReference type="STRING" id="53326.A0A016UVC7"/>
<comment type="caution">
    <text evidence="2">The sequence shown here is derived from an EMBL/GenBank/DDBJ whole genome shotgun (WGS) entry which is preliminary data.</text>
</comment>
<feature type="compositionally biased region" description="Basic and acidic residues" evidence="1">
    <location>
        <begin position="423"/>
        <end position="445"/>
    </location>
</feature>
<feature type="compositionally biased region" description="Polar residues" evidence="1">
    <location>
        <begin position="26"/>
        <end position="37"/>
    </location>
</feature>
<name>A0A016UVC7_9BILA</name>
<feature type="region of interest" description="Disordered" evidence="1">
    <location>
        <begin position="203"/>
        <end position="222"/>
    </location>
</feature>
<evidence type="ECO:0000313" key="3">
    <source>
        <dbReference type="Proteomes" id="UP000024635"/>
    </source>
</evidence>
<dbReference type="OrthoDB" id="5872245at2759"/>
<dbReference type="Gene3D" id="2.30.30.140">
    <property type="match status" value="1"/>
</dbReference>